<feature type="transmembrane region" description="Helical" evidence="9">
    <location>
        <begin position="28"/>
        <end position="46"/>
    </location>
</feature>
<feature type="transmembrane region" description="Helical" evidence="9">
    <location>
        <begin position="256"/>
        <end position="277"/>
    </location>
</feature>
<dbReference type="PANTHER" id="PTHR43791">
    <property type="entry name" value="PERMEASE-RELATED"/>
    <property type="match status" value="1"/>
</dbReference>
<feature type="transmembrane region" description="Helical" evidence="9">
    <location>
        <begin position="66"/>
        <end position="86"/>
    </location>
</feature>
<keyword evidence="3 9" id="KW-0812">Transmembrane</keyword>
<keyword evidence="12" id="KW-1185">Reference proteome</keyword>
<feature type="transmembrane region" description="Helical" evidence="9">
    <location>
        <begin position="416"/>
        <end position="437"/>
    </location>
</feature>
<dbReference type="EMBL" id="FOQU01000010">
    <property type="protein sequence ID" value="SFJ76290.1"/>
    <property type="molecule type" value="Genomic_DNA"/>
</dbReference>
<evidence type="ECO:0000256" key="1">
    <source>
        <dbReference type="ARBA" id="ARBA00004141"/>
    </source>
</evidence>
<dbReference type="PROSITE" id="PS50850">
    <property type="entry name" value="MFS"/>
    <property type="match status" value="1"/>
</dbReference>
<feature type="transmembrane region" description="Helical" evidence="9">
    <location>
        <begin position="347"/>
        <end position="366"/>
    </location>
</feature>
<feature type="transmembrane region" description="Helical" evidence="9">
    <location>
        <begin position="191"/>
        <end position="213"/>
    </location>
</feature>
<dbReference type="RefSeq" id="WP_091018671.1">
    <property type="nucleotide sequence ID" value="NZ_CP041745.1"/>
</dbReference>
<organism evidence="11 12">
    <name type="scientific">Paraburkholderia megapolitana</name>
    <dbReference type="NCBI Taxonomy" id="420953"/>
    <lineage>
        <taxon>Bacteria</taxon>
        <taxon>Pseudomonadati</taxon>
        <taxon>Pseudomonadota</taxon>
        <taxon>Betaproteobacteria</taxon>
        <taxon>Burkholderiales</taxon>
        <taxon>Burkholderiaceae</taxon>
        <taxon>Paraburkholderia</taxon>
    </lineage>
</organism>
<dbReference type="InterPro" id="IPR011701">
    <property type="entry name" value="MFS"/>
</dbReference>
<dbReference type="GO" id="GO:0005886">
    <property type="term" value="C:plasma membrane"/>
    <property type="evidence" value="ECO:0007669"/>
    <property type="project" value="TreeGrafter"/>
</dbReference>
<keyword evidence="2" id="KW-0813">Transport</keyword>
<dbReference type="Proteomes" id="UP000199548">
    <property type="component" value="Unassembled WGS sequence"/>
</dbReference>
<dbReference type="InterPro" id="IPR036259">
    <property type="entry name" value="MFS_trans_sf"/>
</dbReference>
<feature type="transmembrane region" description="Helical" evidence="9">
    <location>
        <begin position="289"/>
        <end position="310"/>
    </location>
</feature>
<dbReference type="AlphaFoldDB" id="A0A1I3U007"/>
<dbReference type="SUPFAM" id="SSF103473">
    <property type="entry name" value="MFS general substrate transporter"/>
    <property type="match status" value="1"/>
</dbReference>
<evidence type="ECO:0000256" key="9">
    <source>
        <dbReference type="SAM" id="Phobius"/>
    </source>
</evidence>
<dbReference type="OrthoDB" id="5441967at2"/>
<dbReference type="CDD" id="cd17319">
    <property type="entry name" value="MFS_ExuT_GudP_like"/>
    <property type="match status" value="1"/>
</dbReference>
<reference evidence="11 12" key="1">
    <citation type="submission" date="2016-10" db="EMBL/GenBank/DDBJ databases">
        <authorList>
            <person name="de Groot N.N."/>
        </authorList>
    </citation>
    <scope>NUCLEOTIDE SEQUENCE [LARGE SCALE GENOMIC DNA]</scope>
    <source>
        <strain evidence="11 12">LMG 23650</strain>
    </source>
</reference>
<feature type="region of interest" description="Disordered" evidence="8">
    <location>
        <begin position="1"/>
        <end position="20"/>
    </location>
</feature>
<evidence type="ECO:0000313" key="11">
    <source>
        <dbReference type="EMBL" id="SFJ76290.1"/>
    </source>
</evidence>
<proteinExistence type="predicted"/>
<dbReference type="FunFam" id="1.20.1250.20:FF:000126">
    <property type="entry name" value="MFS transporter permease"/>
    <property type="match status" value="1"/>
</dbReference>
<dbReference type="STRING" id="420953.SAMN05192543_110226"/>
<keyword evidence="5 9" id="KW-0472">Membrane</keyword>
<feature type="transmembrane region" description="Helical" evidence="9">
    <location>
        <begin position="373"/>
        <end position="396"/>
    </location>
</feature>
<protein>
    <recommendedName>
        <fullName evidence="7">Putative tartrate transporter</fullName>
    </recommendedName>
</protein>
<dbReference type="FunFam" id="1.20.1250.20:FF:000018">
    <property type="entry name" value="MFS transporter permease"/>
    <property type="match status" value="1"/>
</dbReference>
<evidence type="ECO:0000256" key="5">
    <source>
        <dbReference type="ARBA" id="ARBA00023136"/>
    </source>
</evidence>
<comment type="subcellular location">
    <subcellularLocation>
        <location evidence="1">Membrane</location>
        <topology evidence="1">Multi-pass membrane protein</topology>
    </subcellularLocation>
</comment>
<sequence>MSRPASPLPHPGAGAPPSSFEEATYRKVSKRLVPLLMLCYVVAYLDRVNVGFAKLQMTTDLNLSDAVYGLGAGIFFLGYFVFEIPSNVILHRVGARVWIARIMASWGVVSMLTMFVTTPTMFYVMRFLLGLAEAGFFPGIILYLTYWYPANRRGRMTTWFMTAIALSGVIGGPLSGYILKTFNGMNGWHGWQWLFLLEGIPSILVGVLVFFVLDDRIAKATWLTDDERALLERNIAAEDAEKHDMPIGAVLSSARVWLMSLIYFSFVMGLYGVSFWLPTIIKATGVSDSLLIGLLSAIPFAAAVIAMVLVARSADRSRERRWHVALPALAGAIGLVLSVAWAHNTVLAMTALTLATMGILTTLPLFWSLPTSFLAGTGAAAGIAMINSLGNLAGFLSPYAVGWLKQATAANDSGMYMLAAFMILGGLLAVSVPARLVNK</sequence>
<dbReference type="Gene3D" id="1.20.1250.20">
    <property type="entry name" value="MFS general substrate transporter like domains"/>
    <property type="match status" value="2"/>
</dbReference>
<gene>
    <name evidence="11" type="ORF">SAMN05192543_110226</name>
</gene>
<dbReference type="Pfam" id="PF07690">
    <property type="entry name" value="MFS_1"/>
    <property type="match status" value="1"/>
</dbReference>
<feature type="transmembrane region" description="Helical" evidence="9">
    <location>
        <begin position="98"/>
        <end position="117"/>
    </location>
</feature>
<dbReference type="GO" id="GO:0022857">
    <property type="term" value="F:transmembrane transporter activity"/>
    <property type="evidence" value="ECO:0007669"/>
    <property type="project" value="InterPro"/>
</dbReference>
<evidence type="ECO:0000256" key="3">
    <source>
        <dbReference type="ARBA" id="ARBA00022692"/>
    </source>
</evidence>
<keyword evidence="4 9" id="KW-1133">Transmembrane helix</keyword>
<evidence type="ECO:0000256" key="2">
    <source>
        <dbReference type="ARBA" id="ARBA00022448"/>
    </source>
</evidence>
<accession>A0A1I3U007</accession>
<dbReference type="InterPro" id="IPR020846">
    <property type="entry name" value="MFS_dom"/>
</dbReference>
<feature type="transmembrane region" description="Helical" evidence="9">
    <location>
        <begin position="322"/>
        <end position="341"/>
    </location>
</feature>
<evidence type="ECO:0000256" key="4">
    <source>
        <dbReference type="ARBA" id="ARBA00022989"/>
    </source>
</evidence>
<feature type="domain" description="Major facilitator superfamily (MFS) profile" evidence="10">
    <location>
        <begin position="32"/>
        <end position="437"/>
    </location>
</feature>
<evidence type="ECO:0000256" key="6">
    <source>
        <dbReference type="ARBA" id="ARBA00058119"/>
    </source>
</evidence>
<comment type="function">
    <text evidence="6">Component of the tartrate utilization system and may allow entry of tartrate and tartrate dehydrogenase.</text>
</comment>
<feature type="transmembrane region" description="Helical" evidence="9">
    <location>
        <begin position="123"/>
        <end position="146"/>
    </location>
</feature>
<feature type="compositionally biased region" description="Pro residues" evidence="8">
    <location>
        <begin position="1"/>
        <end position="10"/>
    </location>
</feature>
<name>A0A1I3U007_9BURK</name>
<evidence type="ECO:0000313" key="12">
    <source>
        <dbReference type="Proteomes" id="UP000199548"/>
    </source>
</evidence>
<evidence type="ECO:0000256" key="8">
    <source>
        <dbReference type="SAM" id="MobiDB-lite"/>
    </source>
</evidence>
<feature type="transmembrane region" description="Helical" evidence="9">
    <location>
        <begin position="158"/>
        <end position="179"/>
    </location>
</feature>
<evidence type="ECO:0000256" key="7">
    <source>
        <dbReference type="ARBA" id="ARBA00074139"/>
    </source>
</evidence>
<dbReference type="PANTHER" id="PTHR43791:SF36">
    <property type="entry name" value="TRANSPORTER, PUTATIVE (AFU_ORTHOLOGUE AFUA_6G08340)-RELATED"/>
    <property type="match status" value="1"/>
</dbReference>
<evidence type="ECO:0000259" key="10">
    <source>
        <dbReference type="PROSITE" id="PS50850"/>
    </source>
</evidence>